<evidence type="ECO:0000256" key="5">
    <source>
        <dbReference type="ARBA" id="ARBA00022833"/>
    </source>
</evidence>
<accession>A0A139AG36</accession>
<dbReference type="Pfam" id="PF13639">
    <property type="entry name" value="zf-RING_2"/>
    <property type="match status" value="1"/>
</dbReference>
<dbReference type="InterPro" id="IPR013083">
    <property type="entry name" value="Znf_RING/FYVE/PHD"/>
</dbReference>
<evidence type="ECO:0000313" key="11">
    <source>
        <dbReference type="EMBL" id="KXS15757.1"/>
    </source>
</evidence>
<protein>
    <recommendedName>
        <fullName evidence="10">RING-type domain-containing protein</fullName>
    </recommendedName>
</protein>
<evidence type="ECO:0000256" key="9">
    <source>
        <dbReference type="SAM" id="MobiDB-lite"/>
    </source>
</evidence>
<dbReference type="PANTHER" id="PTHR47168">
    <property type="entry name" value="RING ZINC FINGER DOMAIN SUPERFAMILY PROTEIN-RELATED"/>
    <property type="match status" value="1"/>
</dbReference>
<evidence type="ECO:0000256" key="6">
    <source>
        <dbReference type="ARBA" id="ARBA00022989"/>
    </source>
</evidence>
<sequence length="115" mass="12710">MAELPSGTPRNPSRDINSLTFPCTLAPPTSPVDTLLPPPSISRLSTATRRDSCSSPPRSTSSTSWICLSPLQPGDVLRTLPCTHSFHVRCVDEWLVMQMGWCPLCRLDLSRRALY</sequence>
<dbReference type="PANTHER" id="PTHR47168:SF1">
    <property type="entry name" value="OS02G0798600 PROTEIN"/>
    <property type="match status" value="1"/>
</dbReference>
<evidence type="ECO:0000256" key="1">
    <source>
        <dbReference type="ARBA" id="ARBA00004167"/>
    </source>
</evidence>
<proteinExistence type="predicted"/>
<evidence type="ECO:0000256" key="3">
    <source>
        <dbReference type="ARBA" id="ARBA00022723"/>
    </source>
</evidence>
<comment type="subcellular location">
    <subcellularLocation>
        <location evidence="1">Membrane</location>
        <topology evidence="1">Single-pass membrane protein</topology>
    </subcellularLocation>
</comment>
<evidence type="ECO:0000313" key="12">
    <source>
        <dbReference type="Proteomes" id="UP000070544"/>
    </source>
</evidence>
<evidence type="ECO:0000256" key="4">
    <source>
        <dbReference type="ARBA" id="ARBA00022771"/>
    </source>
</evidence>
<evidence type="ECO:0000256" key="7">
    <source>
        <dbReference type="ARBA" id="ARBA00023136"/>
    </source>
</evidence>
<dbReference type="STRING" id="1344416.A0A139AG36"/>
<dbReference type="Gene3D" id="3.30.40.10">
    <property type="entry name" value="Zinc/RING finger domain, C3HC4 (zinc finger)"/>
    <property type="match status" value="1"/>
</dbReference>
<evidence type="ECO:0000259" key="10">
    <source>
        <dbReference type="PROSITE" id="PS50089"/>
    </source>
</evidence>
<organism evidence="11 12">
    <name type="scientific">Gonapodya prolifera (strain JEL478)</name>
    <name type="common">Monoblepharis prolifera</name>
    <dbReference type="NCBI Taxonomy" id="1344416"/>
    <lineage>
        <taxon>Eukaryota</taxon>
        <taxon>Fungi</taxon>
        <taxon>Fungi incertae sedis</taxon>
        <taxon>Chytridiomycota</taxon>
        <taxon>Chytridiomycota incertae sedis</taxon>
        <taxon>Monoblepharidomycetes</taxon>
        <taxon>Monoblepharidales</taxon>
        <taxon>Gonapodyaceae</taxon>
        <taxon>Gonapodya</taxon>
    </lineage>
</organism>
<dbReference type="GO" id="GO:0016020">
    <property type="term" value="C:membrane"/>
    <property type="evidence" value="ECO:0007669"/>
    <property type="project" value="UniProtKB-SubCell"/>
</dbReference>
<keyword evidence="7" id="KW-0472">Membrane</keyword>
<dbReference type="InterPro" id="IPR001841">
    <property type="entry name" value="Znf_RING"/>
</dbReference>
<reference evidence="11 12" key="1">
    <citation type="journal article" date="2015" name="Genome Biol. Evol.">
        <title>Phylogenomic analyses indicate that early fungi evolved digesting cell walls of algal ancestors of land plants.</title>
        <authorList>
            <person name="Chang Y."/>
            <person name="Wang S."/>
            <person name="Sekimoto S."/>
            <person name="Aerts A.L."/>
            <person name="Choi C."/>
            <person name="Clum A."/>
            <person name="LaButti K.M."/>
            <person name="Lindquist E.A."/>
            <person name="Yee Ngan C."/>
            <person name="Ohm R.A."/>
            <person name="Salamov A.A."/>
            <person name="Grigoriev I.V."/>
            <person name="Spatafora J.W."/>
            <person name="Berbee M.L."/>
        </authorList>
    </citation>
    <scope>NUCLEOTIDE SEQUENCE [LARGE SCALE GENOMIC DNA]</scope>
    <source>
        <strain evidence="11 12">JEL478</strain>
    </source>
</reference>
<keyword evidence="5" id="KW-0862">Zinc</keyword>
<gene>
    <name evidence="11" type="ORF">M427DRAFT_56582</name>
</gene>
<dbReference type="SMART" id="SM00184">
    <property type="entry name" value="RING"/>
    <property type="match status" value="1"/>
</dbReference>
<evidence type="ECO:0000256" key="2">
    <source>
        <dbReference type="ARBA" id="ARBA00022692"/>
    </source>
</evidence>
<keyword evidence="3" id="KW-0479">Metal-binding</keyword>
<dbReference type="Proteomes" id="UP000070544">
    <property type="component" value="Unassembled WGS sequence"/>
</dbReference>
<dbReference type="InterPro" id="IPR051653">
    <property type="entry name" value="E3_ligase_sorting_rcpt"/>
</dbReference>
<dbReference type="GO" id="GO:0008270">
    <property type="term" value="F:zinc ion binding"/>
    <property type="evidence" value="ECO:0007669"/>
    <property type="project" value="UniProtKB-KW"/>
</dbReference>
<keyword evidence="12" id="KW-1185">Reference proteome</keyword>
<keyword evidence="2" id="KW-0812">Transmembrane</keyword>
<feature type="compositionally biased region" description="Low complexity" evidence="9">
    <location>
        <begin position="53"/>
        <end position="63"/>
    </location>
</feature>
<keyword evidence="4 8" id="KW-0863">Zinc-finger</keyword>
<dbReference type="PROSITE" id="PS50089">
    <property type="entry name" value="ZF_RING_2"/>
    <property type="match status" value="1"/>
</dbReference>
<keyword evidence="6" id="KW-1133">Transmembrane helix</keyword>
<dbReference type="EMBL" id="KQ965760">
    <property type="protein sequence ID" value="KXS15757.1"/>
    <property type="molecule type" value="Genomic_DNA"/>
</dbReference>
<dbReference type="AlphaFoldDB" id="A0A139AG36"/>
<name>A0A139AG36_GONPJ</name>
<dbReference type="OrthoDB" id="8062037at2759"/>
<feature type="region of interest" description="Disordered" evidence="9">
    <location>
        <begin position="27"/>
        <end position="63"/>
    </location>
</feature>
<feature type="domain" description="RING-type" evidence="10">
    <location>
        <begin position="66"/>
        <end position="106"/>
    </location>
</feature>
<evidence type="ECO:0000256" key="8">
    <source>
        <dbReference type="PROSITE-ProRule" id="PRU00175"/>
    </source>
</evidence>
<dbReference type="SUPFAM" id="SSF57850">
    <property type="entry name" value="RING/U-box"/>
    <property type="match status" value="1"/>
</dbReference>